<dbReference type="EMBL" id="CABM01000040">
    <property type="protein sequence ID" value="CBH97066.1"/>
    <property type="molecule type" value="Genomic_DNA"/>
</dbReference>
<dbReference type="AlphaFoldDB" id="E6PQ62"/>
<protein>
    <submittedName>
        <fullName evidence="2">Putative Serine/threonine protein phosphatase 2C</fullName>
    </submittedName>
</protein>
<dbReference type="Pfam" id="PF13672">
    <property type="entry name" value="PP2C_2"/>
    <property type="match status" value="1"/>
</dbReference>
<dbReference type="SUPFAM" id="SSF81606">
    <property type="entry name" value="PP2C-like"/>
    <property type="match status" value="1"/>
</dbReference>
<dbReference type="GO" id="GO:0004722">
    <property type="term" value="F:protein serine/threonine phosphatase activity"/>
    <property type="evidence" value="ECO:0007669"/>
    <property type="project" value="InterPro"/>
</dbReference>
<name>E6PQ62_9ZZZZ</name>
<feature type="domain" description="PPM-type phosphatase" evidence="1">
    <location>
        <begin position="2"/>
        <end position="248"/>
    </location>
</feature>
<comment type="caution">
    <text evidence="2">The sequence shown here is derived from an EMBL/GenBank/DDBJ whole genome shotgun (WGS) entry which is preliminary data.</text>
</comment>
<reference evidence="2" key="1">
    <citation type="submission" date="2009-10" db="EMBL/GenBank/DDBJ databases">
        <title>Diversity of trophic interactions inside an arsenic-rich microbial ecosystem.</title>
        <authorList>
            <person name="Bertin P.N."/>
            <person name="Heinrich-Salmeron A."/>
            <person name="Pelletier E."/>
            <person name="Goulhen-Chollet F."/>
            <person name="Arsene-Ploetze F."/>
            <person name="Gallien S."/>
            <person name="Calteau A."/>
            <person name="Vallenet D."/>
            <person name="Casiot C."/>
            <person name="Chane-Woon-Ming B."/>
            <person name="Giloteaux L."/>
            <person name="Barakat M."/>
            <person name="Bonnefoy V."/>
            <person name="Bruneel O."/>
            <person name="Chandler M."/>
            <person name="Cleiss J."/>
            <person name="Duran R."/>
            <person name="Elbaz-Poulichet F."/>
            <person name="Fonknechten N."/>
            <person name="Lauga B."/>
            <person name="Mornico D."/>
            <person name="Ortet P."/>
            <person name="Schaeffer C."/>
            <person name="Siguier P."/>
            <person name="Alexander Thil Smith A."/>
            <person name="Van Dorsselaer A."/>
            <person name="Weissenbach J."/>
            <person name="Medigue C."/>
            <person name="Le Paslier D."/>
        </authorList>
    </citation>
    <scope>NUCLEOTIDE SEQUENCE</scope>
</reference>
<organism evidence="2">
    <name type="scientific">mine drainage metagenome</name>
    <dbReference type="NCBI Taxonomy" id="410659"/>
    <lineage>
        <taxon>unclassified sequences</taxon>
        <taxon>metagenomes</taxon>
        <taxon>ecological metagenomes</taxon>
    </lineage>
</organism>
<dbReference type="PANTHER" id="PTHR13832">
    <property type="entry name" value="PROTEIN PHOSPHATASE 2C"/>
    <property type="match status" value="1"/>
</dbReference>
<gene>
    <name evidence="2" type="ORF">CARN2_1676</name>
</gene>
<dbReference type="InterPro" id="IPR001932">
    <property type="entry name" value="PPM-type_phosphatase-like_dom"/>
</dbReference>
<dbReference type="InterPro" id="IPR015655">
    <property type="entry name" value="PP2C"/>
</dbReference>
<proteinExistence type="predicted"/>
<dbReference type="PROSITE" id="PS51746">
    <property type="entry name" value="PPM_2"/>
    <property type="match status" value="1"/>
</dbReference>
<dbReference type="SMART" id="SM00331">
    <property type="entry name" value="PP2C_SIG"/>
    <property type="match status" value="1"/>
</dbReference>
<dbReference type="CDD" id="cd00143">
    <property type="entry name" value="PP2Cc"/>
    <property type="match status" value="1"/>
</dbReference>
<evidence type="ECO:0000313" key="2">
    <source>
        <dbReference type="EMBL" id="CBH97066.1"/>
    </source>
</evidence>
<sequence length="309" mass="34112">MKFSVYQVSRRGARMANEDRMGYCYTHDSVLLGLADGMGGHPRGDMAAQLALQTIAAMFQREAKPALDDVRTFLRRAILAAHEQIQRYAKAHSLSDYPRTTVVLCVLQAGVAQWAHVGDSRLYFLRNGALLTRTRDHSHAEQRMLRAVRETKVLDATVEGAPVNRNVLYTCLGSPQLPFVEIGVPQTLRSGDMVMLCSDGLWSQLPEATIVRLLSDRVLSDAVPEMVELALRQNAAESDNVTALAMEWEAEAERETTQGVSTEGIRPGVFASTFQSGLPDMQIDELDDAAIERSIAEINEAIRRAAAKK</sequence>
<dbReference type="InterPro" id="IPR036457">
    <property type="entry name" value="PPM-type-like_dom_sf"/>
</dbReference>
<evidence type="ECO:0000259" key="1">
    <source>
        <dbReference type="PROSITE" id="PS51746"/>
    </source>
</evidence>
<dbReference type="SMART" id="SM00332">
    <property type="entry name" value="PP2Cc"/>
    <property type="match status" value="1"/>
</dbReference>
<dbReference type="PANTHER" id="PTHR13832:SF860">
    <property type="entry name" value="PROTEIN PHOSPHATASE PHPP"/>
    <property type="match status" value="1"/>
</dbReference>
<dbReference type="Gene3D" id="3.60.40.10">
    <property type="entry name" value="PPM-type phosphatase domain"/>
    <property type="match status" value="1"/>
</dbReference>
<accession>E6PQ62</accession>